<dbReference type="GO" id="GO:0005886">
    <property type="term" value="C:plasma membrane"/>
    <property type="evidence" value="ECO:0007669"/>
    <property type="project" value="UniProtKB-SubCell"/>
</dbReference>
<sequence>MIQNLYRLENRINIMQKPSVSFLILLVLGLFLVTAGCTQNQPDVATSTSGSTEIQQETYTSNETLVAFVESAAAYVKTNGKEKSLAEFNNPNGSFIRGELYIYAYDFNGTTLAHPVNPEKVGVNRLDEGDTGIYLRGTIDAVRNGSGFYRIKYVNPTHNRTLESKLVYGVSIDDDWWLGSGIYTGPADQSPMQ</sequence>
<keyword evidence="4" id="KW-1133">Transmembrane helix</keyword>
<keyword evidence="8" id="KW-1185">Reference proteome</keyword>
<organism evidence="7 8">
    <name type="scientific">Methanofollis liminatans DSM 4140</name>
    <dbReference type="NCBI Taxonomy" id="28892"/>
    <lineage>
        <taxon>Archaea</taxon>
        <taxon>Methanobacteriati</taxon>
        <taxon>Methanobacteriota</taxon>
        <taxon>Stenosarchaea group</taxon>
        <taxon>Methanomicrobia</taxon>
        <taxon>Methanomicrobiales</taxon>
        <taxon>Methanomicrobiaceae</taxon>
        <taxon>Methanofollis</taxon>
    </lineage>
</organism>
<dbReference type="SMART" id="SM01049">
    <property type="entry name" value="Cache_2"/>
    <property type="match status" value="1"/>
</dbReference>
<dbReference type="EMBL" id="CM001555">
    <property type="protein sequence ID" value="EJG06301.1"/>
    <property type="molecule type" value="Genomic_DNA"/>
</dbReference>
<evidence type="ECO:0000256" key="3">
    <source>
        <dbReference type="ARBA" id="ARBA00022692"/>
    </source>
</evidence>
<dbReference type="HOGENOM" id="CLU_081845_1_0_2"/>
<evidence type="ECO:0000256" key="2">
    <source>
        <dbReference type="ARBA" id="ARBA00022475"/>
    </source>
</evidence>
<dbReference type="AlphaFoldDB" id="J0RXP4"/>
<evidence type="ECO:0000313" key="7">
    <source>
        <dbReference type="EMBL" id="EJG06301.1"/>
    </source>
</evidence>
<evidence type="ECO:0000256" key="4">
    <source>
        <dbReference type="ARBA" id="ARBA00022989"/>
    </source>
</evidence>
<protein>
    <submittedName>
        <fullName evidence="7">Cache type 2 domain protein</fullName>
    </submittedName>
</protein>
<evidence type="ECO:0000256" key="5">
    <source>
        <dbReference type="ARBA" id="ARBA00023136"/>
    </source>
</evidence>
<dbReference type="Proteomes" id="UP000005095">
    <property type="component" value="Chromosome"/>
</dbReference>
<name>J0RXP4_9EURY</name>
<comment type="subcellular location">
    <subcellularLocation>
        <location evidence="1">Cell membrane</location>
        <topology evidence="1">Multi-pass membrane protein</topology>
    </subcellularLocation>
</comment>
<evidence type="ECO:0000256" key="1">
    <source>
        <dbReference type="ARBA" id="ARBA00004651"/>
    </source>
</evidence>
<dbReference type="InterPro" id="IPR033480">
    <property type="entry name" value="sCache_2"/>
</dbReference>
<proteinExistence type="predicted"/>
<keyword evidence="5" id="KW-0472">Membrane</keyword>
<dbReference type="Pfam" id="PF17200">
    <property type="entry name" value="sCache_2"/>
    <property type="match status" value="1"/>
</dbReference>
<dbReference type="Gene3D" id="3.30.450.20">
    <property type="entry name" value="PAS domain"/>
    <property type="match status" value="1"/>
</dbReference>
<reference evidence="7 8" key="1">
    <citation type="submission" date="2011-08" db="EMBL/GenBank/DDBJ databases">
        <title>The complete genome of Methanofollis liminatans DSM 4140.</title>
        <authorList>
            <consortium name="US DOE Joint Genome Institute (JGI-PGF)"/>
            <person name="Lucas S."/>
            <person name="Han J."/>
            <person name="Lapidus A."/>
            <person name="Bruce D."/>
            <person name="Goodwin L."/>
            <person name="Pitluck S."/>
            <person name="Peters L."/>
            <person name="Kyrpides N."/>
            <person name="Mavromatis K."/>
            <person name="Ivanova N."/>
            <person name="Mikhailova N."/>
            <person name="Lu M."/>
            <person name="Detter J.C."/>
            <person name="Tapia R."/>
            <person name="Han C."/>
            <person name="Land M."/>
            <person name="Hauser L."/>
            <person name="Markowitz V."/>
            <person name="Cheng J.-F."/>
            <person name="Hugenholtz P."/>
            <person name="Woyke T."/>
            <person name="Wu D."/>
            <person name="Spring S."/>
            <person name="Schuler E."/>
            <person name="Brambilla E."/>
            <person name="Klenk H.-P."/>
            <person name="Eisen J.A."/>
        </authorList>
    </citation>
    <scope>NUCLEOTIDE SEQUENCE [LARGE SCALE GENOMIC DNA]</scope>
    <source>
        <strain evidence="7 8">DSM 4140</strain>
    </source>
</reference>
<feature type="domain" description="Single Cache" evidence="6">
    <location>
        <begin position="59"/>
        <end position="137"/>
    </location>
</feature>
<accession>J0RXP4</accession>
<dbReference type="STRING" id="28892.Metli_0330"/>
<keyword evidence="3" id="KW-0812">Transmembrane</keyword>
<evidence type="ECO:0000259" key="6">
    <source>
        <dbReference type="SMART" id="SM01049"/>
    </source>
</evidence>
<evidence type="ECO:0000313" key="8">
    <source>
        <dbReference type="Proteomes" id="UP000005095"/>
    </source>
</evidence>
<gene>
    <name evidence="7" type="ORF">Metli_0330</name>
</gene>
<keyword evidence="2" id="KW-1003">Cell membrane</keyword>